<dbReference type="EMBL" id="MPRK01000146">
    <property type="protein sequence ID" value="OOZ38981.1"/>
    <property type="molecule type" value="Genomic_DNA"/>
</dbReference>
<reference evidence="1 2" key="1">
    <citation type="submission" date="2016-11" db="EMBL/GenBank/DDBJ databases">
        <title>Mixed transmission modes and dynamic genome evolution in an obligate animal-bacterial symbiosis.</title>
        <authorList>
            <person name="Russell S.L."/>
            <person name="Corbett-Detig R.B."/>
            <person name="Cavanaugh C.M."/>
        </authorList>
    </citation>
    <scope>NUCLEOTIDE SEQUENCE [LARGE SCALE GENOMIC DNA]</scope>
    <source>
        <strain evidence="1">Sp-SM6</strain>
    </source>
</reference>
<dbReference type="Proteomes" id="UP000190198">
    <property type="component" value="Unassembled WGS sequence"/>
</dbReference>
<proteinExistence type="predicted"/>
<name>A0A1T2L1N1_9GAMM</name>
<evidence type="ECO:0000313" key="2">
    <source>
        <dbReference type="Proteomes" id="UP000190198"/>
    </source>
</evidence>
<sequence>MLSPRDSLDELIREAKFETRTSRKWLATASVSQEEINLNHKDIVGVTAIGREGIGTTKVQLWSRSDQKERRAIIQSEVRRLEEGNGSTGSMDYVEYNRQGADLGKYLEV</sequence>
<accession>A0A1T2L1N1</accession>
<evidence type="ECO:0000313" key="1">
    <source>
        <dbReference type="EMBL" id="OOZ38981.1"/>
    </source>
</evidence>
<organism evidence="1 2">
    <name type="scientific">Solemya elarraichensis gill symbiont</name>
    <dbReference type="NCBI Taxonomy" id="1918949"/>
    <lineage>
        <taxon>Bacteria</taxon>
        <taxon>Pseudomonadati</taxon>
        <taxon>Pseudomonadota</taxon>
        <taxon>Gammaproteobacteria</taxon>
        <taxon>sulfur-oxidizing symbionts</taxon>
    </lineage>
</organism>
<gene>
    <name evidence="1" type="ORF">BOW52_07780</name>
</gene>
<dbReference type="AlphaFoldDB" id="A0A1T2L1N1"/>
<comment type="caution">
    <text evidence="1">The sequence shown here is derived from an EMBL/GenBank/DDBJ whole genome shotgun (WGS) entry which is preliminary data.</text>
</comment>
<keyword evidence="2" id="KW-1185">Reference proteome</keyword>
<protein>
    <submittedName>
        <fullName evidence="1">Uncharacterized protein</fullName>
    </submittedName>
</protein>